<comment type="caution">
    <text evidence="7">The sequence shown here is derived from an EMBL/GenBank/DDBJ whole genome shotgun (WGS) entry which is preliminary data.</text>
</comment>
<reference evidence="7 8" key="1">
    <citation type="journal article" date="2021" name="MBio">
        <title>A New Model Trypanosomatid, Novymonas esmeraldas: Genomic Perception of Its 'Candidatus Pandoraea novymonadis' Endosymbiont.</title>
        <authorList>
            <person name="Zakharova A."/>
            <person name="Saura A."/>
            <person name="Butenko A."/>
            <person name="Podesvova L."/>
            <person name="Warmusova S."/>
            <person name="Kostygov A.Y."/>
            <person name="Nenarokova A."/>
            <person name="Lukes J."/>
            <person name="Opperdoes F.R."/>
            <person name="Yurchenko V."/>
        </authorList>
    </citation>
    <scope>NUCLEOTIDE SEQUENCE [LARGE SCALE GENOMIC DNA]</scope>
    <source>
        <strain evidence="7 8">E262AT.01</strain>
    </source>
</reference>
<evidence type="ECO:0000313" key="7">
    <source>
        <dbReference type="EMBL" id="KAK7194387.1"/>
    </source>
</evidence>
<keyword evidence="3" id="KW-0677">Repeat</keyword>
<keyword evidence="8" id="KW-1185">Reference proteome</keyword>
<name>A0AAW0EJZ0_9TRYP</name>
<feature type="compositionally biased region" description="Basic and acidic residues" evidence="6">
    <location>
        <begin position="312"/>
        <end position="328"/>
    </location>
</feature>
<keyword evidence="2" id="KW-0433">Leucine-rich repeat</keyword>
<feature type="region of interest" description="Disordered" evidence="6">
    <location>
        <begin position="625"/>
        <end position="684"/>
    </location>
</feature>
<dbReference type="PANTHER" id="PTHR45973:SF9">
    <property type="entry name" value="LEUCINE-RICH REPEAT-CONTAINING PROTEIN 46"/>
    <property type="match status" value="1"/>
</dbReference>
<feature type="region of interest" description="Disordered" evidence="6">
    <location>
        <begin position="518"/>
        <end position="573"/>
    </location>
</feature>
<evidence type="ECO:0000256" key="3">
    <source>
        <dbReference type="ARBA" id="ARBA00022737"/>
    </source>
</evidence>
<dbReference type="InterPro" id="IPR032675">
    <property type="entry name" value="LRR_dom_sf"/>
</dbReference>
<evidence type="ECO:0000256" key="1">
    <source>
        <dbReference type="ARBA" id="ARBA00004138"/>
    </source>
</evidence>
<sequence>MSSVDISSTNDVTSTAASDTNGSFVTASGGAHQHGTIVLTTDSIIRECIKQGFYRNPICNEKLYLHNRGYDAIAPTAFEPYTDVKVLWLEGNGLSSLPCGSGYTQVRPPVRLDPFEAEYAAAEAAVQHVDPNATAPPLSVHPPDAPTPNRDAGKAAALPLAADVAPEDRDAFSSLYPTVRQLYLHNNIFRAMPDLSRFERLDAVNLSGNFFTAVEPHCAAYDAAAQLYQTNEAAADARVSPSKSLQREQEAQRLLRLGGSASHDTHAPGQSAVAGELTVVATSEEARRQRAAQLERQRRTADAYSLFCPHDPLPEREEAGAEGPEHRRGSLPSFSRQPPPPAPEYRNPFSSLRTLNLAGNRLESFEDCLGLLCYRAVAVLDLSHNHITDGDALLLILERMPRLQSLKLSGNPLVRTLTRYRKRVLSRCKGLLHLDDRPVFTEERRLVTAWAIGGDDGEEKERHAMQLEKGAAEKKRLDDFRRLLSQHQRAAGTATTSAAPHEEYINAITTVAALSAAADTANSHRRGPSRRGGRQPRPRLGRSAASDPDSSPTSSDSEEEETETEAEAEDVAFAGQRTALATATRIIDTAAGNPVATLVDISPLHLGRDGDGAVQHTIAALHENKPPRPASLASQASSPPQRQQDALSPRVLSSNQRVVNVEQRDGGGGGHDDDDVDIFVPGAA</sequence>
<dbReference type="PANTHER" id="PTHR45973">
    <property type="entry name" value="PROTEIN PHOSPHATASE 1 REGULATORY SUBUNIT SDS22-RELATED"/>
    <property type="match status" value="1"/>
</dbReference>
<comment type="subcellular location">
    <subcellularLocation>
        <location evidence="1">Cell projection</location>
        <location evidence="1">Cilium</location>
    </subcellularLocation>
</comment>
<feature type="compositionally biased region" description="Basic residues" evidence="6">
    <location>
        <begin position="523"/>
        <end position="540"/>
    </location>
</feature>
<dbReference type="Proteomes" id="UP001430356">
    <property type="component" value="Unassembled WGS sequence"/>
</dbReference>
<keyword evidence="4" id="KW-0969">Cilium</keyword>
<feature type="region of interest" description="Disordered" evidence="6">
    <location>
        <begin position="305"/>
        <end position="347"/>
    </location>
</feature>
<evidence type="ECO:0000313" key="8">
    <source>
        <dbReference type="Proteomes" id="UP001430356"/>
    </source>
</evidence>
<evidence type="ECO:0000256" key="6">
    <source>
        <dbReference type="SAM" id="MobiDB-lite"/>
    </source>
</evidence>
<protein>
    <submittedName>
        <fullName evidence="7">Leucine rich repeat/Leucine Rich Repeat</fullName>
    </submittedName>
</protein>
<keyword evidence="5" id="KW-0966">Cell projection</keyword>
<feature type="compositionally biased region" description="Low complexity" evidence="6">
    <location>
        <begin position="541"/>
        <end position="555"/>
    </location>
</feature>
<dbReference type="SUPFAM" id="SSF52047">
    <property type="entry name" value="RNI-like"/>
    <property type="match status" value="1"/>
</dbReference>
<gene>
    <name evidence="7" type="ORF">NESM_000354700</name>
</gene>
<dbReference type="AlphaFoldDB" id="A0AAW0EJZ0"/>
<proteinExistence type="predicted"/>
<feature type="compositionally biased region" description="Acidic residues" evidence="6">
    <location>
        <begin position="556"/>
        <end position="570"/>
    </location>
</feature>
<dbReference type="InterPro" id="IPR001611">
    <property type="entry name" value="Leu-rich_rpt"/>
</dbReference>
<dbReference type="PROSITE" id="PS51450">
    <property type="entry name" value="LRR"/>
    <property type="match status" value="1"/>
</dbReference>
<evidence type="ECO:0000256" key="4">
    <source>
        <dbReference type="ARBA" id="ARBA00023069"/>
    </source>
</evidence>
<evidence type="ECO:0000256" key="5">
    <source>
        <dbReference type="ARBA" id="ARBA00023273"/>
    </source>
</evidence>
<evidence type="ECO:0000256" key="2">
    <source>
        <dbReference type="ARBA" id="ARBA00022614"/>
    </source>
</evidence>
<feature type="compositionally biased region" description="Low complexity" evidence="6">
    <location>
        <begin position="630"/>
        <end position="646"/>
    </location>
</feature>
<dbReference type="EMBL" id="JAECZO010000036">
    <property type="protein sequence ID" value="KAK7194387.1"/>
    <property type="molecule type" value="Genomic_DNA"/>
</dbReference>
<organism evidence="7 8">
    <name type="scientific">Novymonas esmeraldas</name>
    <dbReference type="NCBI Taxonomy" id="1808958"/>
    <lineage>
        <taxon>Eukaryota</taxon>
        <taxon>Discoba</taxon>
        <taxon>Euglenozoa</taxon>
        <taxon>Kinetoplastea</taxon>
        <taxon>Metakinetoplastina</taxon>
        <taxon>Trypanosomatida</taxon>
        <taxon>Trypanosomatidae</taxon>
        <taxon>Novymonas</taxon>
    </lineage>
</organism>
<dbReference type="Gene3D" id="3.80.10.10">
    <property type="entry name" value="Ribonuclease Inhibitor"/>
    <property type="match status" value="2"/>
</dbReference>
<dbReference type="InterPro" id="IPR050576">
    <property type="entry name" value="Cilia_flagella_integrity"/>
</dbReference>
<accession>A0AAW0EJZ0</accession>